<evidence type="ECO:0000313" key="2">
    <source>
        <dbReference type="Proteomes" id="UP000831701"/>
    </source>
</evidence>
<gene>
    <name evidence="1" type="ORF">L3Q82_012878</name>
</gene>
<dbReference type="Proteomes" id="UP000831701">
    <property type="component" value="Chromosome 16"/>
</dbReference>
<feature type="non-terminal residue" evidence="1">
    <location>
        <position position="1"/>
    </location>
</feature>
<keyword evidence="2" id="KW-1185">Reference proteome</keyword>
<evidence type="ECO:0000313" key="1">
    <source>
        <dbReference type="EMBL" id="KAI3360805.1"/>
    </source>
</evidence>
<proteinExistence type="predicted"/>
<dbReference type="EMBL" id="CM041546">
    <property type="protein sequence ID" value="KAI3360805.1"/>
    <property type="molecule type" value="Genomic_DNA"/>
</dbReference>
<protein>
    <submittedName>
        <fullName evidence="1">Uncharacterized protein</fullName>
    </submittedName>
</protein>
<sequence length="1742" mass="192966">SRATELVCLCLTVQLFVCPPAVERLSLTLLPPAVHRFLFSQSEEFLVAHLLLRSLFGAVSGSVLFLGLSHRLPLTFDLQLAAGALFVGVCAVGGALSSSSRCSVLLMFPSMLGSRGRAYLMLFILSVLCRGPVSNIQRNVETATLSLSCNLDLQVHHSKLLWRDAIRPFILITQELKDDEADFQSEARSVSRKFQNIRDEVVLQYGYDRFKRQHTGSNSTQEQFTTKTMMQCDSVVDEGVQRCADWFSLRWAECMKAIPVPVINHILCVSMKFHFLCDVMRVMTPWCREQIPVEGNFGQLFDQLNLSVGLLSREFSTELVLQERQQQSVLGGALLDQEFTEAVRGSFQKLTTIMDQLLNVLQLLLSFTFITIFTQAIGYLRQYRRDIRFDNIYITTYFRQIDARRRRAGKRCLLPLKQSEKKKFINPWSPRVHSEELKQVTSGVFQVLSVSLLSVILLTVDFALFHVLDIVSRHTFTQFNLTSSHQVDIRVGGASMMARLLRKTIAAFNSSSSVNIHTDNQCVYVSCVCCVLLVALFSCLQVYTNRLRRVIAAFYHPKREKQRVLFLYNLQIQSQISCPDRKHMIGGGGRSQTDQFMVQSDVISSLTSLTCNPPELSRLRHRKLFSPEPRRTRGPYRRTRGPYRRTRGPYRSPGGPEDRTGGPEDRTGAPEDPRTVPEDPRTVPEPRRTRGPYRSPGGPEDRTGGPEDRTGAPELGPVQQQVAAACFCGRYRRKQQHEVRLQPVPVLRLGQVTGPGPGRLASDSSHLLPVSGDAETMSGAAALLLPLLLLTARPELPAARSLNAPRDGPAAGTDRPTALSLAQSFCSSDIIWRQARDMTSPLRERDGHPDRLQCGLEVGGHLFLLDLEKNHDLLPKPPNVFYYLPNGTAVSVRAHPVTHCYYHGSVRGFPQSRVALSTCSGLRGVIAINSTLSFELRPQEDEQAHPHQEEEEEGGRGESGGHGSGGSGGGGDEEGVHLLFSTSPLEGDSAGGCGVSHTAVPPIHSSTHTHRRKRDILSETKYIELVLVADHQEFLNYQKNNKTIIYRMLDVANQVDWFYRPLNVRVALTGLEIWSDRDKIRVEKSPTDTLNNFLEWRTRDLLPRLRHDNAQLVMGGSFDGTTVGMASQSSMCSRDRSGGVNVDHLVSVLGVASTVAHELGHNLGMSHDTAERRCSCQNERRMGGCIMEPSTGSVKKSATRSAESLTHLTHLFMPGQQFSSCSAADLSVSLLHGGGMCLFNVPPPDRLLGGPRCGNLYVEKGEECDCGLLEVPTCLLTCLFTCLSAHLSTCLLTCLSTSVCLSAHLSVCSPVYLSAHLSVYLSLRAAGSVCREPLGECDLPEFCTGSSPYCPPNVFLQNGEPCEDGASYCYGGVCASMHTQCQMLWGPVMLFILGTKNLNQFILNLNQFILNLNQFILNLNQFILNLNQFILNLNQFILNLNQFNATSAPAVCFSSVNKQGNKYGNCGQLTNGSYIPCGNTVKHYTHDVHCGRIQCQGGRERPLLGTNAEILTTTVRFNHSDLVCRGTFFHLGDDVSDPATVAQGTACGPGKACLNQRCQDVSVFTVDECHRKCNGHGVCNSNKNCHCEVGWAPPDCRYSGHGGSVDSGPARAARESDPVRVALLVIFLFILPVVLLFLALRFPRLRQRLFCLGPNSPFHKARQHSRTPVMERVDGRNGDQVRPLRYHLNPSTDIPLTPPHKEVHDRPAPPTKPLPPDPTLKPPPQVTSLDLTWRFPSVLVCC</sequence>
<organism evidence="1 2">
    <name type="scientific">Scortum barcoo</name>
    <name type="common">barcoo grunter</name>
    <dbReference type="NCBI Taxonomy" id="214431"/>
    <lineage>
        <taxon>Eukaryota</taxon>
        <taxon>Metazoa</taxon>
        <taxon>Chordata</taxon>
        <taxon>Craniata</taxon>
        <taxon>Vertebrata</taxon>
        <taxon>Euteleostomi</taxon>
        <taxon>Actinopterygii</taxon>
        <taxon>Neopterygii</taxon>
        <taxon>Teleostei</taxon>
        <taxon>Neoteleostei</taxon>
        <taxon>Acanthomorphata</taxon>
        <taxon>Eupercaria</taxon>
        <taxon>Centrarchiformes</taxon>
        <taxon>Terapontoidei</taxon>
        <taxon>Terapontidae</taxon>
        <taxon>Scortum</taxon>
    </lineage>
</organism>
<comment type="caution">
    <text evidence="1">The sequence shown here is derived from an EMBL/GenBank/DDBJ whole genome shotgun (WGS) entry which is preliminary data.</text>
</comment>
<name>A0ACB8VZE6_9TELE</name>
<accession>A0ACB8VZE6</accession>
<reference evidence="1" key="1">
    <citation type="submission" date="2022-04" db="EMBL/GenBank/DDBJ databases">
        <title>Jade perch genome.</title>
        <authorList>
            <person name="Chao B."/>
        </authorList>
    </citation>
    <scope>NUCLEOTIDE SEQUENCE</scope>
    <source>
        <strain evidence="1">CB-2022</strain>
    </source>
</reference>